<dbReference type="InterPro" id="IPR036724">
    <property type="entry name" value="Cobalamin-bd_sf"/>
</dbReference>
<dbReference type="STRING" id="47864.GA0070560_12055"/>
<evidence type="ECO:0000313" key="1">
    <source>
        <dbReference type="EMBL" id="SCG64672.1"/>
    </source>
</evidence>
<dbReference type="EMBL" id="FMDN01000020">
    <property type="protein sequence ID" value="SCG64672.1"/>
    <property type="molecule type" value="Genomic_DNA"/>
</dbReference>
<dbReference type="Proteomes" id="UP000199408">
    <property type="component" value="Unassembled WGS sequence"/>
</dbReference>
<keyword evidence="2" id="KW-1185">Reference proteome</keyword>
<dbReference type="RefSeq" id="WP_211565951.1">
    <property type="nucleotide sequence ID" value="NZ_FMDN01000020.1"/>
</dbReference>
<dbReference type="SUPFAM" id="SSF52242">
    <property type="entry name" value="Cobalamin (vitamin B12)-binding domain"/>
    <property type="match status" value="1"/>
</dbReference>
<organism evidence="1 2">
    <name type="scientific">Micromonospora halophytica</name>
    <dbReference type="NCBI Taxonomy" id="47864"/>
    <lineage>
        <taxon>Bacteria</taxon>
        <taxon>Bacillati</taxon>
        <taxon>Actinomycetota</taxon>
        <taxon>Actinomycetes</taxon>
        <taxon>Micromonosporales</taxon>
        <taxon>Micromonosporaceae</taxon>
        <taxon>Micromonospora</taxon>
    </lineage>
</organism>
<dbReference type="AlphaFoldDB" id="A0A1C5J254"/>
<dbReference type="GO" id="GO:0031419">
    <property type="term" value="F:cobalamin binding"/>
    <property type="evidence" value="ECO:0007669"/>
    <property type="project" value="InterPro"/>
</dbReference>
<reference evidence="2" key="1">
    <citation type="submission" date="2016-06" db="EMBL/GenBank/DDBJ databases">
        <authorList>
            <person name="Varghese N."/>
        </authorList>
    </citation>
    <scope>NUCLEOTIDE SEQUENCE [LARGE SCALE GENOMIC DNA]</scope>
    <source>
        <strain evidence="2">DSM 43171</strain>
    </source>
</reference>
<sequence length="89" mass="9495">MPLLATLHGRTEHETHCLGLHALAAALREQGRGCLLLGPALPWAALASAVVRARARAVLVWSQTPLTGRAYRLVRFGCGAPDPPSRPQP</sequence>
<dbReference type="Gene3D" id="3.40.50.280">
    <property type="entry name" value="Cobalamin-binding domain"/>
    <property type="match status" value="1"/>
</dbReference>
<gene>
    <name evidence="1" type="ORF">GA0070560_12055</name>
</gene>
<evidence type="ECO:0000313" key="2">
    <source>
        <dbReference type="Proteomes" id="UP000199408"/>
    </source>
</evidence>
<name>A0A1C5J254_9ACTN</name>
<protein>
    <submittedName>
        <fullName evidence="1">Uncharacterized protein</fullName>
    </submittedName>
</protein>
<proteinExistence type="predicted"/>
<dbReference type="GO" id="GO:0046872">
    <property type="term" value="F:metal ion binding"/>
    <property type="evidence" value="ECO:0007669"/>
    <property type="project" value="InterPro"/>
</dbReference>
<accession>A0A1C5J254</accession>